<accession>A0A830DY35</accession>
<dbReference type="InterPro" id="IPR041633">
    <property type="entry name" value="Polbeta"/>
</dbReference>
<dbReference type="CDD" id="cd05403">
    <property type="entry name" value="NT_KNTase_like"/>
    <property type="match status" value="1"/>
</dbReference>
<proteinExistence type="predicted"/>
<evidence type="ECO:0000313" key="2">
    <source>
        <dbReference type="EMBL" id="GGC70451.1"/>
    </source>
</evidence>
<sequence>MWHMSHQTELDDTHGISISLSIPAQNPELFKSKATNDILLFLTNHRFNQFSLRKVAEQIDHSQQTVRRAVNTLVDNGLVVESPKSNQRLVQINRTRLSVPDDPLLRIPQPEYQEPAKAAVDELTNRLDGVVGVILYGSVARGDADRRSDLDLWVLTQGNRAANQREANAVARDLEDAEFNGDRYAYDIDVEAVQAIPTYTDDIREIVISGIPIYTTSKFETVENLLLEEGGNDE</sequence>
<dbReference type="PANTHER" id="PTHR33933:SF1">
    <property type="entry name" value="PROTEIN ADENYLYLTRANSFERASE MNTA-RELATED"/>
    <property type="match status" value="1"/>
</dbReference>
<dbReference type="Proteomes" id="UP000646833">
    <property type="component" value="Unassembled WGS sequence"/>
</dbReference>
<reference evidence="2" key="2">
    <citation type="submission" date="2020-09" db="EMBL/GenBank/DDBJ databases">
        <authorList>
            <person name="Sun Q."/>
            <person name="Sedlacek I."/>
        </authorList>
    </citation>
    <scope>NUCLEOTIDE SEQUENCE</scope>
    <source>
        <strain evidence="2">CCM 7217</strain>
    </source>
</reference>
<gene>
    <name evidence="2" type="ORF">GCM10007209_35510</name>
</gene>
<evidence type="ECO:0000259" key="1">
    <source>
        <dbReference type="Pfam" id="PF18765"/>
    </source>
</evidence>
<dbReference type="Pfam" id="PF18765">
    <property type="entry name" value="Polbeta"/>
    <property type="match status" value="1"/>
</dbReference>
<name>A0A830DY35_9EURY</name>
<protein>
    <recommendedName>
        <fullName evidence="1">Polymerase beta nucleotidyltransferase domain-containing protein</fullName>
    </recommendedName>
</protein>
<dbReference type="EMBL" id="BMCI01000008">
    <property type="protein sequence ID" value="GGC70451.1"/>
    <property type="molecule type" value="Genomic_DNA"/>
</dbReference>
<dbReference type="InterPro" id="IPR036388">
    <property type="entry name" value="WH-like_DNA-bd_sf"/>
</dbReference>
<dbReference type="InterPro" id="IPR036390">
    <property type="entry name" value="WH_DNA-bd_sf"/>
</dbReference>
<evidence type="ECO:0000313" key="3">
    <source>
        <dbReference type="Proteomes" id="UP000646833"/>
    </source>
</evidence>
<dbReference type="PANTHER" id="PTHR33933">
    <property type="entry name" value="NUCLEOTIDYLTRANSFERASE"/>
    <property type="match status" value="1"/>
</dbReference>
<feature type="domain" description="Polymerase beta nucleotidyltransferase" evidence="1">
    <location>
        <begin position="123"/>
        <end position="217"/>
    </location>
</feature>
<dbReference type="AlphaFoldDB" id="A0A830DY35"/>
<organism evidence="2 3">
    <name type="scientific">Haloferax sulfurifontis</name>
    <dbReference type="NCBI Taxonomy" id="255616"/>
    <lineage>
        <taxon>Archaea</taxon>
        <taxon>Methanobacteriati</taxon>
        <taxon>Methanobacteriota</taxon>
        <taxon>Stenosarchaea group</taxon>
        <taxon>Halobacteria</taxon>
        <taxon>Halobacteriales</taxon>
        <taxon>Haloferacaceae</taxon>
        <taxon>Haloferax</taxon>
    </lineage>
</organism>
<reference evidence="2" key="1">
    <citation type="journal article" date="2014" name="Int. J. Syst. Evol. Microbiol.">
        <title>Complete genome sequence of Corynebacterium casei LMG S-19264T (=DSM 44701T), isolated from a smear-ripened cheese.</title>
        <authorList>
            <consortium name="US DOE Joint Genome Institute (JGI-PGF)"/>
            <person name="Walter F."/>
            <person name="Albersmeier A."/>
            <person name="Kalinowski J."/>
            <person name="Ruckert C."/>
        </authorList>
    </citation>
    <scope>NUCLEOTIDE SEQUENCE</scope>
    <source>
        <strain evidence="2">CCM 7217</strain>
    </source>
</reference>
<dbReference type="Gene3D" id="1.10.10.10">
    <property type="entry name" value="Winged helix-like DNA-binding domain superfamily/Winged helix DNA-binding domain"/>
    <property type="match status" value="1"/>
</dbReference>
<dbReference type="Gene3D" id="3.30.460.10">
    <property type="entry name" value="Beta Polymerase, domain 2"/>
    <property type="match status" value="1"/>
</dbReference>
<dbReference type="InterPro" id="IPR043519">
    <property type="entry name" value="NT_sf"/>
</dbReference>
<comment type="caution">
    <text evidence="2">The sequence shown here is derived from an EMBL/GenBank/DDBJ whole genome shotgun (WGS) entry which is preliminary data.</text>
</comment>
<dbReference type="InterPro" id="IPR052548">
    <property type="entry name" value="Type_VII_TA_antitoxin"/>
</dbReference>
<dbReference type="SUPFAM" id="SSF81301">
    <property type="entry name" value="Nucleotidyltransferase"/>
    <property type="match status" value="1"/>
</dbReference>
<dbReference type="SUPFAM" id="SSF46785">
    <property type="entry name" value="Winged helix' DNA-binding domain"/>
    <property type="match status" value="1"/>
</dbReference>